<organism evidence="2 3">
    <name type="scientific">Pseudohalioglobus lutimaris</name>
    <dbReference type="NCBI Taxonomy" id="1737061"/>
    <lineage>
        <taxon>Bacteria</taxon>
        <taxon>Pseudomonadati</taxon>
        <taxon>Pseudomonadota</taxon>
        <taxon>Gammaproteobacteria</taxon>
        <taxon>Cellvibrionales</taxon>
        <taxon>Halieaceae</taxon>
        <taxon>Pseudohalioglobus</taxon>
    </lineage>
</organism>
<dbReference type="Pfam" id="PF13924">
    <property type="entry name" value="Lipocalin_5"/>
    <property type="match status" value="1"/>
</dbReference>
<feature type="domain" description="Lipocalin-like" evidence="1">
    <location>
        <begin position="28"/>
        <end position="150"/>
    </location>
</feature>
<sequence>MTAGTSNSYNLDNRYNEEHCMISKTDLVGAWELESWAIGYSDRDDFSYPYGEEPRGLLVYTDDGWMSAAIARGERARFPDDVSYRKVPDQTKGEAFSSYFHYAGRYRIQEGDVIHYVSMSLNPNFPGTEQLRHAELDGQTLVLSGKDRVGGVERFHSLVWHRSSPSDVEPPLEAGA</sequence>
<name>A0A2N5X1N5_9GAMM</name>
<evidence type="ECO:0000313" key="2">
    <source>
        <dbReference type="EMBL" id="PLW68370.1"/>
    </source>
</evidence>
<dbReference type="InterPro" id="IPR024311">
    <property type="entry name" value="Lipocalin-like"/>
</dbReference>
<evidence type="ECO:0000259" key="1">
    <source>
        <dbReference type="Pfam" id="PF13924"/>
    </source>
</evidence>
<dbReference type="AlphaFoldDB" id="A0A2N5X1N5"/>
<protein>
    <recommendedName>
        <fullName evidence="1">Lipocalin-like domain-containing protein</fullName>
    </recommendedName>
</protein>
<dbReference type="EMBL" id="PKUS01000015">
    <property type="protein sequence ID" value="PLW68370.1"/>
    <property type="molecule type" value="Genomic_DNA"/>
</dbReference>
<dbReference type="OrthoDB" id="118834at2"/>
<accession>A0A2N5X1N5</accession>
<gene>
    <name evidence="2" type="ORF">C0039_12575</name>
</gene>
<keyword evidence="3" id="KW-1185">Reference proteome</keyword>
<comment type="caution">
    <text evidence="2">The sequence shown here is derived from an EMBL/GenBank/DDBJ whole genome shotgun (WGS) entry which is preliminary data.</text>
</comment>
<proteinExistence type="predicted"/>
<dbReference type="Proteomes" id="UP000235005">
    <property type="component" value="Unassembled WGS sequence"/>
</dbReference>
<evidence type="ECO:0000313" key="3">
    <source>
        <dbReference type="Proteomes" id="UP000235005"/>
    </source>
</evidence>
<reference evidence="2 3" key="1">
    <citation type="submission" date="2018-01" db="EMBL/GenBank/DDBJ databases">
        <title>The draft genome sequence of Halioglobus lutimaris HF004.</title>
        <authorList>
            <person name="Du Z.-J."/>
            <person name="Shi M.-J."/>
        </authorList>
    </citation>
    <scope>NUCLEOTIDE SEQUENCE [LARGE SCALE GENOMIC DNA]</scope>
    <source>
        <strain evidence="2 3">HF004</strain>
    </source>
</reference>